<proteinExistence type="predicted"/>
<dbReference type="InterPro" id="IPR041164">
    <property type="entry name" value="LDcluster4"/>
</dbReference>
<sequence length="200" mass="22594">MMDFLARYAFDFRQVEKQMPTGKSMATVFGSARVNEGTYDYENAYAIGRELALHGYSVVTGGGKGIMEAANKGAFETANSNAESIGICLKQYKEQEPNKFLDIEIQSEVLEVRKHFLIYSSRLLIAMPGGFGTLDELSEVLALKRKGLLKETKLILMHREFWSSIDKWMEECLGLNYLSPHERSNMLTILDTPSEIKGYL</sequence>
<dbReference type="Pfam" id="PF18306">
    <property type="entry name" value="LDcluster4"/>
    <property type="match status" value="1"/>
</dbReference>
<gene>
    <name evidence="1" type="ORF">HNQ88_000723</name>
</gene>
<dbReference type="GO" id="GO:0005829">
    <property type="term" value="C:cytosol"/>
    <property type="evidence" value="ECO:0007669"/>
    <property type="project" value="TreeGrafter"/>
</dbReference>
<dbReference type="Gene3D" id="3.40.50.450">
    <property type="match status" value="1"/>
</dbReference>
<keyword evidence="2" id="KW-1185">Reference proteome</keyword>
<accession>A0AAE4BRY5</accession>
<dbReference type="PANTHER" id="PTHR43393">
    <property type="entry name" value="CYTOKININ RIBOSIDE 5'-MONOPHOSPHATE PHOSPHORIBOHYDROLASE"/>
    <property type="match status" value="1"/>
</dbReference>
<comment type="caution">
    <text evidence="1">The sequence shown here is derived from an EMBL/GenBank/DDBJ whole genome shotgun (WGS) entry which is preliminary data.</text>
</comment>
<reference evidence="1" key="1">
    <citation type="submission" date="2023-07" db="EMBL/GenBank/DDBJ databases">
        <title>Genomic Encyclopedia of Type Strains, Phase IV (KMG-IV): sequencing the most valuable type-strain genomes for metagenomic binning, comparative biology and taxonomic classification.</title>
        <authorList>
            <person name="Goeker M."/>
        </authorList>
    </citation>
    <scope>NUCLEOTIDE SEQUENCE</scope>
    <source>
        <strain evidence="1">DSM 26174</strain>
    </source>
</reference>
<dbReference type="Proteomes" id="UP001185092">
    <property type="component" value="Unassembled WGS sequence"/>
</dbReference>
<dbReference type="RefSeq" id="WP_309937216.1">
    <property type="nucleotide sequence ID" value="NZ_AP025305.1"/>
</dbReference>
<organism evidence="1 2">
    <name type="scientific">Aureibacter tunicatorum</name>
    <dbReference type="NCBI Taxonomy" id="866807"/>
    <lineage>
        <taxon>Bacteria</taxon>
        <taxon>Pseudomonadati</taxon>
        <taxon>Bacteroidota</taxon>
        <taxon>Cytophagia</taxon>
        <taxon>Cytophagales</taxon>
        <taxon>Persicobacteraceae</taxon>
        <taxon>Aureibacter</taxon>
    </lineage>
</organism>
<name>A0AAE4BRY5_9BACT</name>
<evidence type="ECO:0000313" key="2">
    <source>
        <dbReference type="Proteomes" id="UP001185092"/>
    </source>
</evidence>
<dbReference type="EMBL" id="JAVDQD010000001">
    <property type="protein sequence ID" value="MDR6237747.1"/>
    <property type="molecule type" value="Genomic_DNA"/>
</dbReference>
<protein>
    <submittedName>
        <fullName evidence="1">Uncharacterized protein (TIGR00730 family)</fullName>
    </submittedName>
</protein>
<dbReference type="InterPro" id="IPR052341">
    <property type="entry name" value="LOG_family_nucleotidases"/>
</dbReference>
<dbReference type="SUPFAM" id="SSF102405">
    <property type="entry name" value="MCP/YpsA-like"/>
    <property type="match status" value="1"/>
</dbReference>
<dbReference type="PANTHER" id="PTHR43393:SF3">
    <property type="entry name" value="LYSINE DECARBOXYLASE-LIKE PROTEIN"/>
    <property type="match status" value="1"/>
</dbReference>
<dbReference type="AlphaFoldDB" id="A0AAE4BRY5"/>
<evidence type="ECO:0000313" key="1">
    <source>
        <dbReference type="EMBL" id="MDR6237747.1"/>
    </source>
</evidence>